<dbReference type="RefSeq" id="WP_142715407.1">
    <property type="nucleotide sequence ID" value="NZ_FXTH01000014.1"/>
</dbReference>
<evidence type="ECO:0000259" key="1">
    <source>
        <dbReference type="Pfam" id="PF01261"/>
    </source>
</evidence>
<dbReference type="PANTHER" id="PTHR12110:SF53">
    <property type="entry name" value="BLR5974 PROTEIN"/>
    <property type="match status" value="1"/>
</dbReference>
<protein>
    <submittedName>
        <fullName evidence="2">Sugar phosphate isomerase/epimerase</fullName>
    </submittedName>
</protein>
<dbReference type="Proteomes" id="UP000317593">
    <property type="component" value="Unassembled WGS sequence"/>
</dbReference>
<dbReference type="Pfam" id="PF01261">
    <property type="entry name" value="AP_endonuc_2"/>
    <property type="match status" value="1"/>
</dbReference>
<dbReference type="AlphaFoldDB" id="A0A521ECI7"/>
<feature type="domain" description="Xylose isomerase-like TIM barrel" evidence="1">
    <location>
        <begin position="63"/>
        <end position="309"/>
    </location>
</feature>
<sequence length="312" mass="35392">MKTSRKEFIRNTALGTAAGIAAPFQQFQTENRANNSRNKIGVSTYSFWQFNGPKEETPVSECIEKAAEMGFDGLEILWMQMGSYENSHLQNIKRQALHAGLDLMGFSTHQDFLTPDEEEREKEIEKTIEQIELAYRLGIPTMRINTGRWGTTGSFDELMANDGKEPVLEGYTREQGFRWVIDAIARCIPTAEKCGVVLGLENHWGLGRTAEGVLRIVEEIDSPWLQVTTDTGNFLERQYEQLEMMAPKTVLLQAKTYFGGGKWYSLDIDYDRVADIFAAADYRGYVSLEFEGQEDPDKAIPQSLDLLRQAFV</sequence>
<evidence type="ECO:0000313" key="2">
    <source>
        <dbReference type="EMBL" id="SMO81181.1"/>
    </source>
</evidence>
<reference evidence="2 3" key="1">
    <citation type="submission" date="2017-05" db="EMBL/GenBank/DDBJ databases">
        <authorList>
            <person name="Varghese N."/>
            <person name="Submissions S."/>
        </authorList>
    </citation>
    <scope>NUCLEOTIDE SEQUENCE [LARGE SCALE GENOMIC DNA]</scope>
    <source>
        <strain evidence="2 3">DSM 21194</strain>
    </source>
</reference>
<name>A0A521ECI7_9BACT</name>
<evidence type="ECO:0000313" key="3">
    <source>
        <dbReference type="Proteomes" id="UP000317593"/>
    </source>
</evidence>
<keyword evidence="2" id="KW-0413">Isomerase</keyword>
<dbReference type="Gene3D" id="3.20.20.150">
    <property type="entry name" value="Divalent-metal-dependent TIM barrel enzymes"/>
    <property type="match status" value="1"/>
</dbReference>
<gene>
    <name evidence="2" type="ORF">SAMN06265218_11469</name>
</gene>
<dbReference type="EMBL" id="FXTH01000014">
    <property type="protein sequence ID" value="SMO81181.1"/>
    <property type="molecule type" value="Genomic_DNA"/>
</dbReference>
<dbReference type="SUPFAM" id="SSF51658">
    <property type="entry name" value="Xylose isomerase-like"/>
    <property type="match status" value="1"/>
</dbReference>
<dbReference type="InterPro" id="IPR050312">
    <property type="entry name" value="IolE/XylAMocC-like"/>
</dbReference>
<dbReference type="OrthoDB" id="127797at2"/>
<proteinExistence type="predicted"/>
<dbReference type="PANTHER" id="PTHR12110">
    <property type="entry name" value="HYDROXYPYRUVATE ISOMERASE"/>
    <property type="match status" value="1"/>
</dbReference>
<accession>A0A521ECI7</accession>
<dbReference type="InterPro" id="IPR013022">
    <property type="entry name" value="Xyl_isomerase-like_TIM-brl"/>
</dbReference>
<keyword evidence="3" id="KW-1185">Reference proteome</keyword>
<organism evidence="2 3">
    <name type="scientific">Fodinibius sediminis</name>
    <dbReference type="NCBI Taxonomy" id="1214077"/>
    <lineage>
        <taxon>Bacteria</taxon>
        <taxon>Pseudomonadati</taxon>
        <taxon>Balneolota</taxon>
        <taxon>Balneolia</taxon>
        <taxon>Balneolales</taxon>
        <taxon>Balneolaceae</taxon>
        <taxon>Fodinibius</taxon>
    </lineage>
</organism>
<dbReference type="InterPro" id="IPR036237">
    <property type="entry name" value="Xyl_isomerase-like_sf"/>
</dbReference>
<dbReference type="GO" id="GO:0016853">
    <property type="term" value="F:isomerase activity"/>
    <property type="evidence" value="ECO:0007669"/>
    <property type="project" value="UniProtKB-KW"/>
</dbReference>